<accession>A0ABW1X1I0</accession>
<keyword evidence="5" id="KW-1185">Reference proteome</keyword>
<dbReference type="CDD" id="cd00886">
    <property type="entry name" value="MogA_MoaB"/>
    <property type="match status" value="1"/>
</dbReference>
<evidence type="ECO:0000256" key="1">
    <source>
        <dbReference type="ARBA" id="ARBA00005046"/>
    </source>
</evidence>
<evidence type="ECO:0000259" key="3">
    <source>
        <dbReference type="SMART" id="SM00852"/>
    </source>
</evidence>
<gene>
    <name evidence="4" type="ORF">ACFP57_10120</name>
</gene>
<dbReference type="InterPro" id="IPR008284">
    <property type="entry name" value="MoCF_biosynth_CS"/>
</dbReference>
<dbReference type="PANTHER" id="PTHR43764">
    <property type="entry name" value="MOLYBDENUM COFACTOR BIOSYNTHESIS"/>
    <property type="match status" value="1"/>
</dbReference>
<sequence>MSSCVVVTVSDRVSTGQAEDRSGPLLVDWLTGCGHEVQRVVVPDGDAVADAVRSAAEGGAALVLTTGGTGITPRDLTPQVVAPLLDVEIPGIIELVRRVGVDAGVVGAPLTRGVAGIIDGEATRTVVVTLPGSPGGVRDAISVLHPLLDHLLDQARDGDH</sequence>
<dbReference type="InterPro" id="IPR036425">
    <property type="entry name" value="MoaB/Mog-like_dom_sf"/>
</dbReference>
<dbReference type="Gene3D" id="3.40.980.10">
    <property type="entry name" value="MoaB/Mog-like domain"/>
    <property type="match status" value="1"/>
</dbReference>
<organism evidence="4 5">
    <name type="scientific">Luteococcus sanguinis</name>
    <dbReference type="NCBI Taxonomy" id="174038"/>
    <lineage>
        <taxon>Bacteria</taxon>
        <taxon>Bacillati</taxon>
        <taxon>Actinomycetota</taxon>
        <taxon>Actinomycetes</taxon>
        <taxon>Propionibacteriales</taxon>
        <taxon>Propionibacteriaceae</taxon>
        <taxon>Luteococcus</taxon>
    </lineage>
</organism>
<dbReference type="EMBL" id="JBHSUA010000019">
    <property type="protein sequence ID" value="MFC6397334.1"/>
    <property type="molecule type" value="Genomic_DNA"/>
</dbReference>
<reference evidence="5" key="1">
    <citation type="journal article" date="2019" name="Int. J. Syst. Evol. Microbiol.">
        <title>The Global Catalogue of Microorganisms (GCM) 10K type strain sequencing project: providing services to taxonomists for standard genome sequencing and annotation.</title>
        <authorList>
            <consortium name="The Broad Institute Genomics Platform"/>
            <consortium name="The Broad Institute Genome Sequencing Center for Infectious Disease"/>
            <person name="Wu L."/>
            <person name="Ma J."/>
        </authorList>
    </citation>
    <scope>NUCLEOTIDE SEQUENCE [LARGE SCALE GENOMIC DNA]</scope>
    <source>
        <strain evidence="5">CGMCC 1.15277</strain>
    </source>
</reference>
<comment type="pathway">
    <text evidence="1">Cofactor biosynthesis; molybdopterin biosynthesis.</text>
</comment>
<feature type="domain" description="MoaB/Mog" evidence="3">
    <location>
        <begin position="5"/>
        <end position="151"/>
    </location>
</feature>
<evidence type="ECO:0000313" key="5">
    <source>
        <dbReference type="Proteomes" id="UP001596266"/>
    </source>
</evidence>
<dbReference type="InterPro" id="IPR001453">
    <property type="entry name" value="MoaB/Mog_dom"/>
</dbReference>
<dbReference type="Proteomes" id="UP001596266">
    <property type="component" value="Unassembled WGS sequence"/>
</dbReference>
<name>A0ABW1X1I0_9ACTN</name>
<dbReference type="NCBIfam" id="TIGR00177">
    <property type="entry name" value="molyb_syn"/>
    <property type="match status" value="1"/>
</dbReference>
<dbReference type="Pfam" id="PF00994">
    <property type="entry name" value="MoCF_biosynth"/>
    <property type="match status" value="1"/>
</dbReference>
<comment type="caution">
    <text evidence="4">The sequence shown here is derived from an EMBL/GenBank/DDBJ whole genome shotgun (WGS) entry which is preliminary data.</text>
</comment>
<dbReference type="PROSITE" id="PS01078">
    <property type="entry name" value="MOCF_BIOSYNTHESIS_1"/>
    <property type="match status" value="1"/>
</dbReference>
<dbReference type="InterPro" id="IPR051920">
    <property type="entry name" value="MPT_Adenylyltrnsfr/MoaC-Rel"/>
</dbReference>
<protein>
    <submittedName>
        <fullName evidence="4">Molybdenum cofactor biosynthesis protein B</fullName>
    </submittedName>
</protein>
<evidence type="ECO:0000256" key="2">
    <source>
        <dbReference type="ARBA" id="ARBA00023150"/>
    </source>
</evidence>
<keyword evidence="2" id="KW-0501">Molybdenum cofactor biosynthesis</keyword>
<dbReference type="SUPFAM" id="SSF53218">
    <property type="entry name" value="Molybdenum cofactor biosynthesis proteins"/>
    <property type="match status" value="1"/>
</dbReference>
<proteinExistence type="predicted"/>
<dbReference type="SMART" id="SM00852">
    <property type="entry name" value="MoCF_biosynth"/>
    <property type="match status" value="1"/>
</dbReference>
<dbReference type="PANTHER" id="PTHR43764:SF1">
    <property type="entry name" value="MOLYBDOPTERIN MOLYBDOTRANSFERASE"/>
    <property type="match status" value="1"/>
</dbReference>
<evidence type="ECO:0000313" key="4">
    <source>
        <dbReference type="EMBL" id="MFC6397334.1"/>
    </source>
</evidence>
<dbReference type="RefSeq" id="WP_343886584.1">
    <property type="nucleotide sequence ID" value="NZ_BAAAKI010000016.1"/>
</dbReference>